<reference evidence="2" key="1">
    <citation type="submission" date="2020-02" db="EMBL/GenBank/DDBJ databases">
        <authorList>
            <person name="Meier V. D."/>
        </authorList>
    </citation>
    <scope>NUCLEOTIDE SEQUENCE</scope>
    <source>
        <strain evidence="2">AVDCRST_MAG64</strain>
    </source>
</reference>
<accession>A0A6J4N0P8</accession>
<gene>
    <name evidence="2" type="ORF">AVDCRST_MAG64-65</name>
</gene>
<dbReference type="GO" id="GO:0004803">
    <property type="term" value="F:transposase activity"/>
    <property type="evidence" value="ECO:0007669"/>
    <property type="project" value="InterPro"/>
</dbReference>
<dbReference type="GO" id="GO:0006313">
    <property type="term" value="P:DNA transposition"/>
    <property type="evidence" value="ECO:0007669"/>
    <property type="project" value="InterPro"/>
</dbReference>
<dbReference type="EMBL" id="CADCUQ010000021">
    <property type="protein sequence ID" value="CAA9372976.1"/>
    <property type="molecule type" value="Genomic_DNA"/>
</dbReference>
<dbReference type="InterPro" id="IPR002559">
    <property type="entry name" value="Transposase_11"/>
</dbReference>
<sequence length="300" mass="33512">MEQTQWTVVRAAIRKVTRSFPRLKRAEYGDFLIACLYFWAARHDRPVSWAIDPANHSRAFRPRGRVPSVSQLNRRVAADRFQPVLQRVHERLAGDNRGKGLALDGHALPVNGVSRDRDARVGHVPGGVANGGMGKGYKLHAVVASNGNIAGFSVTPLNAHELPVARRLLAALPLDLAGVLVMADGNYDAHDLHKQLDARGAFLVTRPRGRAKHPVTRRQMGRSRRALIDLWDRCPALMDRVYRHRRQIERRFGNLSCTPGLLTGLPKFVRGLPRVRRFVGAKICLYHAHRMAKGLAPMTV</sequence>
<evidence type="ECO:0000313" key="2">
    <source>
        <dbReference type="EMBL" id="CAA9372976.1"/>
    </source>
</evidence>
<protein>
    <recommendedName>
        <fullName evidence="1">Transposase IS4-like domain-containing protein</fullName>
    </recommendedName>
</protein>
<organism evidence="2">
    <name type="scientific">uncultured Phycisphaerae bacterium</name>
    <dbReference type="NCBI Taxonomy" id="904963"/>
    <lineage>
        <taxon>Bacteria</taxon>
        <taxon>Pseudomonadati</taxon>
        <taxon>Planctomycetota</taxon>
        <taxon>Phycisphaerae</taxon>
        <taxon>environmental samples</taxon>
    </lineage>
</organism>
<feature type="domain" description="Transposase IS4-like" evidence="1">
    <location>
        <begin position="101"/>
        <end position="255"/>
    </location>
</feature>
<evidence type="ECO:0000259" key="1">
    <source>
        <dbReference type="Pfam" id="PF01609"/>
    </source>
</evidence>
<dbReference type="AlphaFoldDB" id="A0A6J4N0P8"/>
<dbReference type="GO" id="GO:0003677">
    <property type="term" value="F:DNA binding"/>
    <property type="evidence" value="ECO:0007669"/>
    <property type="project" value="InterPro"/>
</dbReference>
<proteinExistence type="predicted"/>
<dbReference type="Pfam" id="PF01609">
    <property type="entry name" value="DDE_Tnp_1"/>
    <property type="match status" value="1"/>
</dbReference>
<name>A0A6J4N0P8_9BACT</name>